<dbReference type="AlphaFoldDB" id="A0A6S6PL94"/>
<organism evidence="1 2">
    <name type="scientific">Acetobacter aceti</name>
    <dbReference type="NCBI Taxonomy" id="435"/>
    <lineage>
        <taxon>Bacteria</taxon>
        <taxon>Pseudomonadati</taxon>
        <taxon>Pseudomonadota</taxon>
        <taxon>Alphaproteobacteria</taxon>
        <taxon>Acetobacterales</taxon>
        <taxon>Acetobacteraceae</taxon>
        <taxon>Acetobacter</taxon>
        <taxon>Acetobacter subgen. Acetobacter</taxon>
    </lineage>
</organism>
<evidence type="ECO:0000313" key="2">
    <source>
        <dbReference type="Proteomes" id="UP000515220"/>
    </source>
</evidence>
<name>A0A6S6PL94_ACEAC</name>
<reference evidence="1 2" key="1">
    <citation type="submission" date="2020-07" db="EMBL/GenBank/DDBJ databases">
        <title>Complete Genome Sequence of an acetic acid bacterium, Acetobacter aceti JCM20276.</title>
        <authorList>
            <person name="Hirose Y."/>
            <person name="Mihara H."/>
        </authorList>
    </citation>
    <scope>NUCLEOTIDE SEQUENCE [LARGE SCALE GENOMIC DNA]</scope>
    <source>
        <strain evidence="1 2">JCM20276</strain>
    </source>
</reference>
<sequence>MLDDIGKMTDAERSAIGPEELLCLQQELDRRKAEYETHSLMLWKVFEARYADTCEGERDKDTGIVHIHDGDYRISQDVKKNVRWDQKKLKPIIDGIISCGDLVSDYLEATYKVPERKWTAWPQRIRNEFAPARVESPSRPSYSIGVSPR</sequence>
<dbReference type="Proteomes" id="UP000515220">
    <property type="component" value="Chromosome"/>
</dbReference>
<dbReference type="EMBL" id="AP023326">
    <property type="protein sequence ID" value="BCI68113.1"/>
    <property type="molecule type" value="Genomic_DNA"/>
</dbReference>
<gene>
    <name evidence="1" type="ORF">AAJCM20276_27370</name>
</gene>
<accession>A0A6S6PL94</accession>
<protein>
    <submittedName>
        <fullName evidence="1">Uncharacterized protein</fullName>
    </submittedName>
</protein>
<evidence type="ECO:0000313" key="1">
    <source>
        <dbReference type="EMBL" id="BCI68113.1"/>
    </source>
</evidence>
<proteinExistence type="predicted"/>